<accession>A0A0E9R7Z3</accession>
<sequence length="52" mass="6284">MSSIIKFFFFFLLERNRTTQTHIQCSPPPSFSFLFFCFNVGFWDVIIQVNER</sequence>
<reference evidence="1" key="2">
    <citation type="journal article" date="2015" name="Fish Shellfish Immunol.">
        <title>Early steps in the European eel (Anguilla anguilla)-Vibrio vulnificus interaction in the gills: Role of the RtxA13 toxin.</title>
        <authorList>
            <person name="Callol A."/>
            <person name="Pajuelo D."/>
            <person name="Ebbesson L."/>
            <person name="Teles M."/>
            <person name="MacKenzie S."/>
            <person name="Amaro C."/>
        </authorList>
    </citation>
    <scope>NUCLEOTIDE SEQUENCE</scope>
</reference>
<evidence type="ECO:0000313" key="1">
    <source>
        <dbReference type="EMBL" id="JAH25251.1"/>
    </source>
</evidence>
<protein>
    <submittedName>
        <fullName evidence="1">Uncharacterized protein</fullName>
    </submittedName>
</protein>
<proteinExistence type="predicted"/>
<dbReference type="AlphaFoldDB" id="A0A0E9R7Z3"/>
<organism evidence="1">
    <name type="scientific">Anguilla anguilla</name>
    <name type="common">European freshwater eel</name>
    <name type="synonym">Muraena anguilla</name>
    <dbReference type="NCBI Taxonomy" id="7936"/>
    <lineage>
        <taxon>Eukaryota</taxon>
        <taxon>Metazoa</taxon>
        <taxon>Chordata</taxon>
        <taxon>Craniata</taxon>
        <taxon>Vertebrata</taxon>
        <taxon>Euteleostomi</taxon>
        <taxon>Actinopterygii</taxon>
        <taxon>Neopterygii</taxon>
        <taxon>Teleostei</taxon>
        <taxon>Anguilliformes</taxon>
        <taxon>Anguillidae</taxon>
        <taxon>Anguilla</taxon>
    </lineage>
</organism>
<reference evidence="1" key="1">
    <citation type="submission" date="2014-11" db="EMBL/GenBank/DDBJ databases">
        <authorList>
            <person name="Amaro Gonzalez C."/>
        </authorList>
    </citation>
    <scope>NUCLEOTIDE SEQUENCE</scope>
</reference>
<dbReference type="EMBL" id="GBXM01083326">
    <property type="protein sequence ID" value="JAH25251.1"/>
    <property type="molecule type" value="Transcribed_RNA"/>
</dbReference>
<name>A0A0E9R7Z3_ANGAN</name>